<keyword evidence="3" id="KW-0249">Electron transport</keyword>
<dbReference type="InterPro" id="IPR013766">
    <property type="entry name" value="Thioredoxin_domain"/>
</dbReference>
<name>A0A6P2C020_9ACTN</name>
<dbReference type="GO" id="GO:0015035">
    <property type="term" value="F:protein-disulfide reductase activity"/>
    <property type="evidence" value="ECO:0007669"/>
    <property type="project" value="TreeGrafter"/>
</dbReference>
<keyword evidence="2" id="KW-0813">Transport</keyword>
<proteinExistence type="inferred from homology"/>
<dbReference type="GO" id="GO:0006950">
    <property type="term" value="P:response to stress"/>
    <property type="evidence" value="ECO:0007669"/>
    <property type="project" value="UniProtKB-ARBA"/>
</dbReference>
<evidence type="ECO:0000256" key="6">
    <source>
        <dbReference type="SAM" id="MobiDB-lite"/>
    </source>
</evidence>
<dbReference type="PANTHER" id="PTHR45663">
    <property type="entry name" value="GEO12009P1"/>
    <property type="match status" value="1"/>
</dbReference>
<keyword evidence="4" id="KW-1015">Disulfide bond</keyword>
<dbReference type="Gene3D" id="1.25.40.10">
    <property type="entry name" value="Tetratricopeptide repeat domain"/>
    <property type="match status" value="1"/>
</dbReference>
<sequence>MYGAVDLGARQAAAQRRQQQAARAASASGAADGTPSAGSESAFVFDVTEETFNDDVALRSRTTPVIVDLWADWCGPCKQLSPVLEKLAGEANGAWVLAKIDVDANPRLAQAFQAQSIPMVVAIIGGQMVDAFLGAMPEAQIKQWLAQVLSVADQLGVAPAGAGADSGSGSGDAFDDLPPALSEARDAMETGDLDGAAQALEKALADVPADPLAKSWLAQVNLMRRVSSVEPADAARDAAERPDDVEAQLLLADFEMASGDAEQAFDRVLAVIKRTSGAERNTARLRLLDLFEVLPPDDERLKKARTQLTLLLF</sequence>
<dbReference type="Pfam" id="PF14561">
    <property type="entry name" value="TPR_20"/>
    <property type="match status" value="1"/>
</dbReference>
<dbReference type="Pfam" id="PF00085">
    <property type="entry name" value="Thioredoxin"/>
    <property type="match status" value="1"/>
</dbReference>
<dbReference type="PROSITE" id="PS00194">
    <property type="entry name" value="THIOREDOXIN_1"/>
    <property type="match status" value="1"/>
</dbReference>
<dbReference type="CDD" id="cd02956">
    <property type="entry name" value="ybbN"/>
    <property type="match status" value="1"/>
</dbReference>
<evidence type="ECO:0000259" key="7">
    <source>
        <dbReference type="PROSITE" id="PS51352"/>
    </source>
</evidence>
<evidence type="ECO:0000256" key="1">
    <source>
        <dbReference type="ARBA" id="ARBA00008987"/>
    </source>
</evidence>
<dbReference type="GO" id="GO:0005737">
    <property type="term" value="C:cytoplasm"/>
    <property type="evidence" value="ECO:0007669"/>
    <property type="project" value="TreeGrafter"/>
</dbReference>
<keyword evidence="5" id="KW-0676">Redox-active center</keyword>
<evidence type="ECO:0000256" key="3">
    <source>
        <dbReference type="ARBA" id="ARBA00022982"/>
    </source>
</evidence>
<dbReference type="OrthoDB" id="5181746at2"/>
<feature type="compositionally biased region" description="Low complexity" evidence="6">
    <location>
        <begin position="16"/>
        <end position="31"/>
    </location>
</feature>
<evidence type="ECO:0000313" key="9">
    <source>
        <dbReference type="Proteomes" id="UP000460272"/>
    </source>
</evidence>
<organism evidence="8 9">
    <name type="scientific">Trebonia kvetii</name>
    <dbReference type="NCBI Taxonomy" id="2480626"/>
    <lineage>
        <taxon>Bacteria</taxon>
        <taxon>Bacillati</taxon>
        <taxon>Actinomycetota</taxon>
        <taxon>Actinomycetes</taxon>
        <taxon>Streptosporangiales</taxon>
        <taxon>Treboniaceae</taxon>
        <taxon>Trebonia</taxon>
    </lineage>
</organism>
<gene>
    <name evidence="8" type="ORF">EAS64_18020</name>
</gene>
<protein>
    <submittedName>
        <fullName evidence="8">Co-chaperone YbbN</fullName>
    </submittedName>
</protein>
<keyword evidence="9" id="KW-1185">Reference proteome</keyword>
<dbReference type="SUPFAM" id="SSF52833">
    <property type="entry name" value="Thioredoxin-like"/>
    <property type="match status" value="1"/>
</dbReference>
<dbReference type="AlphaFoldDB" id="A0A6P2C020"/>
<dbReference type="InterPro" id="IPR036249">
    <property type="entry name" value="Thioredoxin-like_sf"/>
</dbReference>
<comment type="caution">
    <text evidence="8">The sequence shown here is derived from an EMBL/GenBank/DDBJ whole genome shotgun (WGS) entry which is preliminary data.</text>
</comment>
<comment type="similarity">
    <text evidence="1">Belongs to the thioredoxin family.</text>
</comment>
<dbReference type="SUPFAM" id="SSF48452">
    <property type="entry name" value="TPR-like"/>
    <property type="match status" value="1"/>
</dbReference>
<dbReference type="EMBL" id="RPFW01000003">
    <property type="protein sequence ID" value="TVZ04694.1"/>
    <property type="molecule type" value="Genomic_DNA"/>
</dbReference>
<reference evidence="8 9" key="1">
    <citation type="submission" date="2018-11" db="EMBL/GenBank/DDBJ databases">
        <title>Trebonia kvetii gen.nov., sp.nov., a novel acidophilic actinobacterium, and proposal of the new actinobacterial family Treboniaceae fam. nov.</title>
        <authorList>
            <person name="Rapoport D."/>
            <person name="Sagova-Mareckova M."/>
            <person name="Sedlacek I."/>
            <person name="Provaznik J."/>
            <person name="Kralova S."/>
            <person name="Pavlinic D."/>
            <person name="Benes V."/>
            <person name="Kopecky J."/>
        </authorList>
    </citation>
    <scope>NUCLEOTIDE SEQUENCE [LARGE SCALE GENOMIC DNA]</scope>
    <source>
        <strain evidence="8 9">15Tr583</strain>
    </source>
</reference>
<feature type="domain" description="Thioredoxin" evidence="7">
    <location>
        <begin position="16"/>
        <end position="150"/>
    </location>
</feature>
<dbReference type="PROSITE" id="PS51352">
    <property type="entry name" value="THIOREDOXIN_2"/>
    <property type="match status" value="1"/>
</dbReference>
<dbReference type="InterPro" id="IPR011990">
    <property type="entry name" value="TPR-like_helical_dom_sf"/>
</dbReference>
<evidence type="ECO:0000256" key="2">
    <source>
        <dbReference type="ARBA" id="ARBA00022448"/>
    </source>
</evidence>
<feature type="region of interest" description="Disordered" evidence="6">
    <location>
        <begin position="160"/>
        <end position="179"/>
    </location>
</feature>
<dbReference type="InterPro" id="IPR017937">
    <property type="entry name" value="Thioredoxin_CS"/>
</dbReference>
<feature type="region of interest" description="Disordered" evidence="6">
    <location>
        <begin position="16"/>
        <end position="37"/>
    </location>
</feature>
<evidence type="ECO:0000256" key="4">
    <source>
        <dbReference type="ARBA" id="ARBA00023157"/>
    </source>
</evidence>
<dbReference type="Proteomes" id="UP000460272">
    <property type="component" value="Unassembled WGS sequence"/>
</dbReference>
<evidence type="ECO:0000256" key="5">
    <source>
        <dbReference type="ARBA" id="ARBA00023284"/>
    </source>
</evidence>
<accession>A0A6P2C020</accession>
<evidence type="ECO:0000313" key="8">
    <source>
        <dbReference type="EMBL" id="TVZ04694.1"/>
    </source>
</evidence>
<dbReference type="PANTHER" id="PTHR45663:SF11">
    <property type="entry name" value="GEO12009P1"/>
    <property type="match status" value="1"/>
</dbReference>
<dbReference type="Gene3D" id="3.40.30.10">
    <property type="entry name" value="Glutaredoxin"/>
    <property type="match status" value="1"/>
</dbReference>